<dbReference type="GO" id="GO:0003677">
    <property type="term" value="F:DNA binding"/>
    <property type="evidence" value="ECO:0007669"/>
    <property type="project" value="UniProtKB-KW"/>
</dbReference>
<sequence>MEPTKLSLKDYMVQWLEIKRVIIEKNTYVSYNSNITHHVIPSIGIIALHKLNVMHIQKCYKLTLDNGISNNCIEY</sequence>
<evidence type="ECO:0000259" key="2">
    <source>
        <dbReference type="Pfam" id="PF14659"/>
    </source>
</evidence>
<dbReference type="InterPro" id="IPR004107">
    <property type="entry name" value="Integrase_SAM-like_N"/>
</dbReference>
<evidence type="ECO:0000256" key="1">
    <source>
        <dbReference type="ARBA" id="ARBA00023125"/>
    </source>
</evidence>
<name>A0A9W5L4L9_BACCE</name>
<dbReference type="Proteomes" id="UP000006967">
    <property type="component" value="Unassembled WGS sequence"/>
</dbReference>
<dbReference type="InterPro" id="IPR010998">
    <property type="entry name" value="Integrase_recombinase_N"/>
</dbReference>
<keyword evidence="1" id="KW-0238">DNA-binding</keyword>
<evidence type="ECO:0000313" key="3">
    <source>
        <dbReference type="EMBL" id="EJR77032.1"/>
    </source>
</evidence>
<proteinExistence type="predicted"/>
<dbReference type="Gene3D" id="1.10.150.130">
    <property type="match status" value="1"/>
</dbReference>
<organism evidence="3 4">
    <name type="scientific">Bacillus cereus VD154</name>
    <dbReference type="NCBI Taxonomy" id="1053238"/>
    <lineage>
        <taxon>Bacteria</taxon>
        <taxon>Bacillati</taxon>
        <taxon>Bacillota</taxon>
        <taxon>Bacilli</taxon>
        <taxon>Bacillales</taxon>
        <taxon>Bacillaceae</taxon>
        <taxon>Bacillus</taxon>
        <taxon>Bacillus cereus group</taxon>
    </lineage>
</organism>
<feature type="domain" description="Integrase SAM-like N-terminal" evidence="2">
    <location>
        <begin position="8"/>
        <end position="60"/>
    </location>
</feature>
<gene>
    <name evidence="3" type="ORF">IK5_00569</name>
</gene>
<reference evidence="3 4" key="1">
    <citation type="submission" date="2012-04" db="EMBL/GenBank/DDBJ databases">
        <title>The Genome Sequence of Bacillus cereus VD154.</title>
        <authorList>
            <consortium name="The Broad Institute Genome Sequencing Platform"/>
            <consortium name="The Broad Institute Genome Sequencing Center for Infectious Disease"/>
            <person name="Feldgarden M."/>
            <person name="Van der Auwera G.A."/>
            <person name="Mahillon J."/>
            <person name="Duprez V."/>
            <person name="Timmery S."/>
            <person name="Mattelet C."/>
            <person name="Dierick K."/>
            <person name="Sun M."/>
            <person name="Yu Z."/>
            <person name="Zhu L."/>
            <person name="Hu X."/>
            <person name="Shank E.B."/>
            <person name="Swiecicka I."/>
            <person name="Hansen B.M."/>
            <person name="Andrup L."/>
            <person name="Young S.K."/>
            <person name="Zeng Q."/>
            <person name="Gargeya S."/>
            <person name="Fitzgerald M."/>
            <person name="Haas B."/>
            <person name="Abouelleil A."/>
            <person name="Alvarado L."/>
            <person name="Arachchi H.M."/>
            <person name="Berlin A."/>
            <person name="Chapman S.B."/>
            <person name="Goldberg J."/>
            <person name="Griggs A."/>
            <person name="Gujja S."/>
            <person name="Hansen M."/>
            <person name="Howarth C."/>
            <person name="Imamovic A."/>
            <person name="Larimer J."/>
            <person name="McCowen C."/>
            <person name="Montmayeur A."/>
            <person name="Murphy C."/>
            <person name="Neiman D."/>
            <person name="Pearson M."/>
            <person name="Priest M."/>
            <person name="Roberts A."/>
            <person name="Saif S."/>
            <person name="Shea T."/>
            <person name="Sisk P."/>
            <person name="Sykes S."/>
            <person name="Wortman J."/>
            <person name="Nusbaum C."/>
            <person name="Birren B."/>
        </authorList>
    </citation>
    <scope>NUCLEOTIDE SEQUENCE [LARGE SCALE GENOMIC DNA]</scope>
    <source>
        <strain evidence="3 4">VD154</strain>
    </source>
</reference>
<dbReference type="AlphaFoldDB" id="A0A9W5L4L9"/>
<comment type="caution">
    <text evidence="3">The sequence shown here is derived from an EMBL/GenBank/DDBJ whole genome shotgun (WGS) entry which is preliminary data.</text>
</comment>
<dbReference type="InterPro" id="IPR011010">
    <property type="entry name" value="DNA_brk_join_enz"/>
</dbReference>
<protein>
    <recommendedName>
        <fullName evidence="2">Integrase SAM-like N-terminal domain-containing protein</fullName>
    </recommendedName>
</protein>
<accession>A0A9W5L4L9</accession>
<dbReference type="Pfam" id="PF14659">
    <property type="entry name" value="Phage_int_SAM_3"/>
    <property type="match status" value="1"/>
</dbReference>
<evidence type="ECO:0000313" key="4">
    <source>
        <dbReference type="Proteomes" id="UP000006967"/>
    </source>
</evidence>
<dbReference type="SUPFAM" id="SSF56349">
    <property type="entry name" value="DNA breaking-rejoining enzymes"/>
    <property type="match status" value="1"/>
</dbReference>
<dbReference type="GO" id="GO:0015074">
    <property type="term" value="P:DNA integration"/>
    <property type="evidence" value="ECO:0007669"/>
    <property type="project" value="InterPro"/>
</dbReference>
<dbReference type="EMBL" id="AHFG01000009">
    <property type="protein sequence ID" value="EJR77032.1"/>
    <property type="molecule type" value="Genomic_DNA"/>
</dbReference>